<sequence length="103" mass="11803">LKITKSSSISVMLKPKTLSKYKIEIQNKFIPAMCVLHNYIQWLAPEPDFLDEWDLVEDGLVDMDEGRPAISLIPSGEISQEELGFHISREEKERAEACRDRIA</sequence>
<reference evidence="1 2" key="1">
    <citation type="journal article" date="2014" name="BMC Genomics">
        <title>Genome and secretome analysis of the hemibiotrophic fungal pathogen, Moniliophthora roreri, which causes frosty pod rot disease of cacao: mechanisms of the biotrophic and necrotrophic phases.</title>
        <authorList>
            <person name="Meinhardt L.W."/>
            <person name="Costa G.G.L."/>
            <person name="Thomazella D.P.T."/>
            <person name="Teixeira P.J.P.L."/>
            <person name="Carazzolle M.F."/>
            <person name="Schuster S.C."/>
            <person name="Carlson J.E."/>
            <person name="Guiltinan M.J."/>
            <person name="Mieczkowski P."/>
            <person name="Farmer A."/>
            <person name="Ramaraj T."/>
            <person name="Crozier J."/>
            <person name="Davis R.E."/>
            <person name="Shao J."/>
            <person name="Melnick R.L."/>
            <person name="Pereira G.A.G."/>
            <person name="Bailey B.A."/>
        </authorList>
    </citation>
    <scope>NUCLEOTIDE SEQUENCE [LARGE SCALE GENOMIC DNA]</scope>
    <source>
        <strain evidence="1 2">MCA 2997</strain>
    </source>
</reference>
<keyword evidence="2" id="KW-1185">Reference proteome</keyword>
<gene>
    <name evidence="1" type="ORF">Moror_6237</name>
</gene>
<dbReference type="HOGENOM" id="CLU_2270171_0_0_1"/>
<evidence type="ECO:0000313" key="2">
    <source>
        <dbReference type="Proteomes" id="UP000017559"/>
    </source>
</evidence>
<proteinExistence type="predicted"/>
<dbReference type="AlphaFoldDB" id="V2WS76"/>
<name>V2WS76_MONRO</name>
<comment type="caution">
    <text evidence="1">The sequence shown here is derived from an EMBL/GenBank/DDBJ whole genome shotgun (WGS) entry which is preliminary data.</text>
</comment>
<accession>V2WS76</accession>
<dbReference type="KEGG" id="mrr:Moror_6237"/>
<dbReference type="EMBL" id="AWSO01001299">
    <property type="protein sequence ID" value="ESK84422.1"/>
    <property type="molecule type" value="Genomic_DNA"/>
</dbReference>
<dbReference type="Proteomes" id="UP000017559">
    <property type="component" value="Unassembled WGS sequence"/>
</dbReference>
<evidence type="ECO:0000313" key="1">
    <source>
        <dbReference type="EMBL" id="ESK84422.1"/>
    </source>
</evidence>
<organism evidence="1 2">
    <name type="scientific">Moniliophthora roreri (strain MCA 2997)</name>
    <name type="common">Cocoa frosty pod rot fungus</name>
    <name type="synonym">Crinipellis roreri</name>
    <dbReference type="NCBI Taxonomy" id="1381753"/>
    <lineage>
        <taxon>Eukaryota</taxon>
        <taxon>Fungi</taxon>
        <taxon>Dikarya</taxon>
        <taxon>Basidiomycota</taxon>
        <taxon>Agaricomycotina</taxon>
        <taxon>Agaricomycetes</taxon>
        <taxon>Agaricomycetidae</taxon>
        <taxon>Agaricales</taxon>
        <taxon>Marasmiineae</taxon>
        <taxon>Marasmiaceae</taxon>
        <taxon>Moniliophthora</taxon>
    </lineage>
</organism>
<feature type="non-terminal residue" evidence="1">
    <location>
        <position position="1"/>
    </location>
</feature>
<protein>
    <submittedName>
        <fullName evidence="1">Uncharacterized protein</fullName>
    </submittedName>
</protein>